<evidence type="ECO:0000259" key="6">
    <source>
        <dbReference type="Pfam" id="PF13360"/>
    </source>
</evidence>
<dbReference type="PANTHER" id="PTHR34512:SF30">
    <property type="entry name" value="OUTER MEMBRANE PROTEIN ASSEMBLY FACTOR BAMB"/>
    <property type="match status" value="1"/>
</dbReference>
<dbReference type="InterPro" id="IPR011047">
    <property type="entry name" value="Quinoprotein_ADH-like_sf"/>
</dbReference>
<dbReference type="Proteomes" id="UP000633814">
    <property type="component" value="Unassembled WGS sequence"/>
</dbReference>
<dbReference type="EMBL" id="JAEINI020000005">
    <property type="protein sequence ID" value="MCB5227037.1"/>
    <property type="molecule type" value="Genomic_DNA"/>
</dbReference>
<evidence type="ECO:0000256" key="5">
    <source>
        <dbReference type="SAM" id="SignalP"/>
    </source>
</evidence>
<reference evidence="7 8" key="1">
    <citation type="submission" date="2021-10" db="EMBL/GenBank/DDBJ databases">
        <title>Alishewanella koreense sp. nov. isolated from seawater of southwestern coast in South Korea and the proposal for the reclassification of Rheinheimera perlucida and Rheinheimera tuosuensis as Arsukibacterium perlucida and Arsukibacterium tuosuensis.</title>
        <authorList>
            <person name="Kim K.H."/>
            <person name="Ruan W."/>
            <person name="Kim K.R."/>
            <person name="Baek J.H."/>
            <person name="Jeon C.O."/>
        </authorList>
    </citation>
    <scope>NUCLEOTIDE SEQUENCE [LARGE SCALE GENOMIC DNA]</scope>
    <source>
        <strain evidence="7 8">16-MA</strain>
    </source>
</reference>
<keyword evidence="1 4" id="KW-0732">Signal</keyword>
<dbReference type="SMART" id="SM00564">
    <property type="entry name" value="PQQ"/>
    <property type="match status" value="6"/>
</dbReference>
<dbReference type="Gene3D" id="2.130.10.10">
    <property type="entry name" value="YVTN repeat-like/Quinoprotein amine dehydrogenase"/>
    <property type="match status" value="1"/>
</dbReference>
<dbReference type="InterPro" id="IPR015943">
    <property type="entry name" value="WD40/YVTN_repeat-like_dom_sf"/>
</dbReference>
<dbReference type="PROSITE" id="PS51257">
    <property type="entry name" value="PROKAR_LIPOPROTEIN"/>
    <property type="match status" value="1"/>
</dbReference>
<dbReference type="InterPro" id="IPR017687">
    <property type="entry name" value="BamB"/>
</dbReference>
<keyword evidence="2 4" id="KW-0472">Membrane</keyword>
<evidence type="ECO:0000256" key="4">
    <source>
        <dbReference type="HAMAP-Rule" id="MF_00923"/>
    </source>
</evidence>
<organism evidence="7 8">
    <name type="scientific">Alishewanella maricola</name>
    <dbReference type="NCBI Taxonomy" id="2795740"/>
    <lineage>
        <taxon>Bacteria</taxon>
        <taxon>Pseudomonadati</taxon>
        <taxon>Pseudomonadota</taxon>
        <taxon>Gammaproteobacteria</taxon>
        <taxon>Alteromonadales</taxon>
        <taxon>Alteromonadaceae</taxon>
        <taxon>Alishewanella</taxon>
    </lineage>
</organism>
<feature type="signal peptide" evidence="5">
    <location>
        <begin position="1"/>
        <end position="19"/>
    </location>
</feature>
<comment type="caution">
    <text evidence="7">The sequence shown here is derived from an EMBL/GenBank/DDBJ whole genome shotgun (WGS) entry which is preliminary data.</text>
</comment>
<evidence type="ECO:0000256" key="1">
    <source>
        <dbReference type="ARBA" id="ARBA00022729"/>
    </source>
</evidence>
<protein>
    <recommendedName>
        <fullName evidence="4">Outer membrane protein assembly factor BamB</fullName>
    </recommendedName>
</protein>
<dbReference type="Pfam" id="PF13360">
    <property type="entry name" value="PQQ_2"/>
    <property type="match status" value="1"/>
</dbReference>
<comment type="similarity">
    <text evidence="4">Belongs to the BamB family.</text>
</comment>
<dbReference type="NCBIfam" id="TIGR03300">
    <property type="entry name" value="assembly_YfgL"/>
    <property type="match status" value="1"/>
</dbReference>
<gene>
    <name evidence="4 7" type="primary">bamB</name>
    <name evidence="7" type="ORF">JAO78_009450</name>
</gene>
<comment type="function">
    <text evidence="4">Part of the outer membrane protein assembly complex, which is involved in assembly and insertion of beta-barrel proteins into the outer membrane.</text>
</comment>
<dbReference type="InterPro" id="IPR018391">
    <property type="entry name" value="PQQ_b-propeller_rpt"/>
</dbReference>
<evidence type="ECO:0000313" key="7">
    <source>
        <dbReference type="EMBL" id="MCB5227037.1"/>
    </source>
</evidence>
<accession>A0ABS8C3Y8</accession>
<keyword evidence="4" id="KW-0449">Lipoprotein</keyword>
<dbReference type="HAMAP" id="MF_00923">
    <property type="entry name" value="OM_assembly_BamB"/>
    <property type="match status" value="1"/>
</dbReference>
<proteinExistence type="inferred from homology"/>
<evidence type="ECO:0000256" key="2">
    <source>
        <dbReference type="ARBA" id="ARBA00023136"/>
    </source>
</evidence>
<feature type="domain" description="Pyrrolo-quinoline quinone repeat" evidence="6">
    <location>
        <begin position="71"/>
        <end position="321"/>
    </location>
</feature>
<sequence length="395" mass="43070">MKFALKHAALALISLTLIACSSKDKLVLPDIENRISPKKVWSMQVGDGVGHYESGLKPLILDDKVFMASREGIVVAADLATGKRLWTFDLRQDAQVSAWQKLNLSWSEGNARIAGGISQGYGKLFLGTENGEVVALDAVTGSLVWRAQVPGEVLVSPAVGDGFVVVKLGTGTLLALNPDDGEQRWVFENEQPPLTIRGVSEPVIESGGVIYGNANGRIGVLLVDRGFQAWEETVATPKGSTDLSRLVDVDAKPLVVGGTVYTIAFNGELFALDLRSGQQSWKRDYASFRNMAISGSVIYLVDSEGRIYAVDRRNGSEIWSQTGLHKHFLTGPTVYKDYLVIGDSKGNLHWFDRNTGDFVARQSFDDSGFYREAVANNDYIVVTTRDGELVLLQTP</sequence>
<comment type="subunit">
    <text evidence="4">Part of the Bam complex.</text>
</comment>
<keyword evidence="4" id="KW-0564">Palmitate</keyword>
<name>A0ABS8C3Y8_9ALTE</name>
<dbReference type="InterPro" id="IPR002372">
    <property type="entry name" value="PQQ_rpt_dom"/>
</dbReference>
<dbReference type="PANTHER" id="PTHR34512">
    <property type="entry name" value="CELL SURFACE PROTEIN"/>
    <property type="match status" value="1"/>
</dbReference>
<keyword evidence="8" id="KW-1185">Reference proteome</keyword>
<dbReference type="SUPFAM" id="SSF50998">
    <property type="entry name" value="Quinoprotein alcohol dehydrogenase-like"/>
    <property type="match status" value="1"/>
</dbReference>
<dbReference type="RefSeq" id="WP_226751100.1">
    <property type="nucleotide sequence ID" value="NZ_JAEINI020000005.1"/>
</dbReference>
<keyword evidence="3 4" id="KW-0998">Cell outer membrane</keyword>
<evidence type="ECO:0000256" key="3">
    <source>
        <dbReference type="ARBA" id="ARBA00023237"/>
    </source>
</evidence>
<comment type="subcellular location">
    <subcellularLocation>
        <location evidence="4">Cell outer membrane</location>
        <topology evidence="4">Lipid-anchor</topology>
    </subcellularLocation>
</comment>
<feature type="chain" id="PRO_5045640274" description="Outer membrane protein assembly factor BamB" evidence="5">
    <location>
        <begin position="20"/>
        <end position="395"/>
    </location>
</feature>
<evidence type="ECO:0000313" key="8">
    <source>
        <dbReference type="Proteomes" id="UP000633814"/>
    </source>
</evidence>
<dbReference type="NCBIfam" id="NF008351">
    <property type="entry name" value="PRK11138.1"/>
    <property type="match status" value="1"/>
</dbReference>